<name>A0A7G2ECN2_ARATH</name>
<evidence type="ECO:0000256" key="5">
    <source>
        <dbReference type="ARBA" id="ARBA00023136"/>
    </source>
</evidence>
<dbReference type="PANTHER" id="PTHR11654">
    <property type="entry name" value="OLIGOPEPTIDE TRANSPORTER-RELATED"/>
    <property type="match status" value="1"/>
</dbReference>
<evidence type="ECO:0000256" key="6">
    <source>
        <dbReference type="SAM" id="Phobius"/>
    </source>
</evidence>
<dbReference type="Gene3D" id="1.20.1250.20">
    <property type="entry name" value="MFS general substrate transporter like domains"/>
    <property type="match status" value="1"/>
</dbReference>
<dbReference type="GO" id="GO:0016020">
    <property type="term" value="C:membrane"/>
    <property type="evidence" value="ECO:0007669"/>
    <property type="project" value="UniProtKB-SubCell"/>
</dbReference>
<dbReference type="EMBL" id="LR881467">
    <property type="protein sequence ID" value="CAD5319593.1"/>
    <property type="molecule type" value="Genomic_DNA"/>
</dbReference>
<dbReference type="Proteomes" id="UP000516314">
    <property type="component" value="Chromosome 2"/>
</dbReference>
<dbReference type="GO" id="GO:0022857">
    <property type="term" value="F:transmembrane transporter activity"/>
    <property type="evidence" value="ECO:0007669"/>
    <property type="project" value="InterPro"/>
</dbReference>
<proteinExistence type="inferred from homology"/>
<dbReference type="InterPro" id="IPR000109">
    <property type="entry name" value="POT_fam"/>
</dbReference>
<dbReference type="SUPFAM" id="SSF103473">
    <property type="entry name" value="MFS general substrate transporter"/>
    <property type="match status" value="1"/>
</dbReference>
<evidence type="ECO:0000313" key="8">
    <source>
        <dbReference type="Proteomes" id="UP000516314"/>
    </source>
</evidence>
<comment type="subcellular location">
    <subcellularLocation>
        <location evidence="1">Membrane</location>
        <topology evidence="1">Multi-pass membrane protein</topology>
    </subcellularLocation>
</comment>
<sequence length="193" mass="20743">MESKGSWTVADAVDYKGRPADKSKTGGIEVVERLSTMGIAVNLVTYLMETMHLPSSTSANIVTDFMGTSFLLCLLGGFLADSFLGRFKTIGIFSTIQALGTGALAVATKLPELRPPTCHHGEACIPATAFQMTILYVSLYLIALGTGGLKSSISGFGSDQFDDKDPKEKAHMAFFFNRLGLEFIFMHGIITLS</sequence>
<dbReference type="InterPro" id="IPR018456">
    <property type="entry name" value="PTR2_symporter_CS"/>
</dbReference>
<reference evidence="7 8" key="1">
    <citation type="submission" date="2020-09" db="EMBL/GenBank/DDBJ databases">
        <authorList>
            <person name="Ashkenazy H."/>
        </authorList>
    </citation>
    <scope>NUCLEOTIDE SEQUENCE [LARGE SCALE GENOMIC DNA]</scope>
    <source>
        <strain evidence="8">cv. Cdm-0</strain>
    </source>
</reference>
<feature type="transmembrane region" description="Helical" evidence="6">
    <location>
        <begin position="170"/>
        <end position="190"/>
    </location>
</feature>
<keyword evidence="3 6" id="KW-0812">Transmembrane</keyword>
<dbReference type="InterPro" id="IPR036259">
    <property type="entry name" value="MFS_trans_sf"/>
</dbReference>
<evidence type="ECO:0000256" key="2">
    <source>
        <dbReference type="ARBA" id="ARBA00005982"/>
    </source>
</evidence>
<dbReference type="PROSITE" id="PS01022">
    <property type="entry name" value="PTR2_1"/>
    <property type="match status" value="1"/>
</dbReference>
<evidence type="ECO:0000256" key="3">
    <source>
        <dbReference type="ARBA" id="ARBA00022692"/>
    </source>
</evidence>
<accession>A0A7G2ECN2</accession>
<protein>
    <submittedName>
        <fullName evidence="7">(thale cress) hypothetical protein</fullName>
    </submittedName>
</protein>
<gene>
    <name evidence="7" type="ORF">AT9943_LOCUS7767</name>
</gene>
<dbReference type="Pfam" id="PF00854">
    <property type="entry name" value="PTR2"/>
    <property type="match status" value="1"/>
</dbReference>
<evidence type="ECO:0000256" key="1">
    <source>
        <dbReference type="ARBA" id="ARBA00004141"/>
    </source>
</evidence>
<dbReference type="AlphaFoldDB" id="A0A7G2ECN2"/>
<comment type="similarity">
    <text evidence="2">Belongs to the major facilitator superfamily. Proton-dependent oligopeptide transporter (POT/PTR) (TC 2.A.17) family.</text>
</comment>
<keyword evidence="5 6" id="KW-0472">Membrane</keyword>
<evidence type="ECO:0000313" key="7">
    <source>
        <dbReference type="EMBL" id="CAD5319593.1"/>
    </source>
</evidence>
<feature type="transmembrane region" description="Helical" evidence="6">
    <location>
        <begin position="61"/>
        <end position="80"/>
    </location>
</feature>
<organism evidence="7 8">
    <name type="scientific">Arabidopsis thaliana</name>
    <name type="common">Mouse-ear cress</name>
    <dbReference type="NCBI Taxonomy" id="3702"/>
    <lineage>
        <taxon>Eukaryota</taxon>
        <taxon>Viridiplantae</taxon>
        <taxon>Streptophyta</taxon>
        <taxon>Embryophyta</taxon>
        <taxon>Tracheophyta</taxon>
        <taxon>Spermatophyta</taxon>
        <taxon>Magnoliopsida</taxon>
        <taxon>eudicotyledons</taxon>
        <taxon>Gunneridae</taxon>
        <taxon>Pentapetalae</taxon>
        <taxon>rosids</taxon>
        <taxon>malvids</taxon>
        <taxon>Brassicales</taxon>
        <taxon>Brassicaceae</taxon>
        <taxon>Camelineae</taxon>
        <taxon>Arabidopsis</taxon>
    </lineage>
</organism>
<keyword evidence="4 6" id="KW-1133">Transmembrane helix</keyword>
<feature type="transmembrane region" description="Helical" evidence="6">
    <location>
        <begin position="128"/>
        <end position="149"/>
    </location>
</feature>
<evidence type="ECO:0000256" key="4">
    <source>
        <dbReference type="ARBA" id="ARBA00022989"/>
    </source>
</evidence>
<dbReference type="GO" id="GO:0006857">
    <property type="term" value="P:oligopeptide transport"/>
    <property type="evidence" value="ECO:0007669"/>
    <property type="project" value="InterPro"/>
</dbReference>
<feature type="transmembrane region" description="Helical" evidence="6">
    <location>
        <begin position="87"/>
        <end position="108"/>
    </location>
</feature>